<evidence type="ECO:0000256" key="5">
    <source>
        <dbReference type="ARBA" id="ARBA00022723"/>
    </source>
</evidence>
<name>A0A8J3KI69_9ACTN</name>
<evidence type="ECO:0000256" key="1">
    <source>
        <dbReference type="ARBA" id="ARBA00001946"/>
    </source>
</evidence>
<dbReference type="InterPro" id="IPR036637">
    <property type="entry name" value="Phosphohistidine_dom_sf"/>
</dbReference>
<protein>
    <recommendedName>
        <fullName evidence="3">Phosphoenolpyruvate-protein phosphotransferase</fullName>
    </recommendedName>
    <alternativeName>
        <fullName evidence="8">Phosphotransferase system, enzyme I</fullName>
    </alternativeName>
</protein>
<keyword evidence="6" id="KW-0418">Kinase</keyword>
<dbReference type="InterPro" id="IPR036618">
    <property type="entry name" value="PtsI_HPr-bd_sf"/>
</dbReference>
<dbReference type="Proteomes" id="UP000659904">
    <property type="component" value="Unassembled WGS sequence"/>
</dbReference>
<dbReference type="InterPro" id="IPR050499">
    <property type="entry name" value="PEP-utilizing_PTS_enzyme"/>
</dbReference>
<feature type="domain" description="Phosphotransferase system enzyme I N-terminal" evidence="11">
    <location>
        <begin position="8"/>
        <end position="122"/>
    </location>
</feature>
<dbReference type="GO" id="GO:0046872">
    <property type="term" value="F:metal ion binding"/>
    <property type="evidence" value="ECO:0007669"/>
    <property type="project" value="UniProtKB-KW"/>
</dbReference>
<dbReference type="AlphaFoldDB" id="A0A8J3KI69"/>
<dbReference type="InterPro" id="IPR040442">
    <property type="entry name" value="Pyrv_kinase-like_dom_sf"/>
</dbReference>
<proteinExistence type="inferred from homology"/>
<dbReference type="Pfam" id="PF05524">
    <property type="entry name" value="PEP-utilisers_N"/>
    <property type="match status" value="1"/>
</dbReference>
<comment type="caution">
    <text evidence="12">The sequence shown here is derived from an EMBL/GenBank/DDBJ whole genome shotgun (WGS) entry which is preliminary data.</text>
</comment>
<keyword evidence="13" id="KW-1185">Reference proteome</keyword>
<sequence length="534" mass="54851">MRPEVYCGVAGAPGVAVGRLRHLAYGDNGESVSATPDQVGAAFDAVAARLRCTAQSMRARGENGTPADILEATALIADDPDLRSAAIGGVENGTPADRAVLDAAERYAGVLAGLSDPTLAARAADVRQIGRRVVEQLRSGGGQPSGPDDEPVILVAEELGADDLLDPAVPVVGGVSRLGGPNAHVAIVARALGVPLLFGVNVPASSAGREAVLDAVVATLTVSPTPHRVEAARRAATAARLRREELAALRDQPAVTRDGTPVTLLVNVSTAADAVAGLAAGAQGSGLIRTEVAFLHTTHWPTRSEHAAALRPVLAALAGHRATVRTLDFAPDKLPPFLWGTSSRHRGLELMLDTPQSLADQFAAILDEADGALLRVMIPMVASVAQLDRCRELLDAAAAARGVPSPPLGAMIELPEAVVVIDELAAAADFLSIGSNDLTASLLGLDRRDPALTPGRIADPVVLAAVVAVVRAGRRHDRDVSVCGDAAGDPALVPLLLSAGCRTLSAAPTALDEVRAVVRDTTLDPSQPDDIKPI</sequence>
<dbReference type="RefSeq" id="WP_203832100.1">
    <property type="nucleotide sequence ID" value="NZ_BONH01000028.1"/>
</dbReference>
<comment type="cofactor">
    <cofactor evidence="1">
        <name>Mg(2+)</name>
        <dbReference type="ChEBI" id="CHEBI:18420"/>
    </cofactor>
</comment>
<evidence type="ECO:0000256" key="6">
    <source>
        <dbReference type="ARBA" id="ARBA00022777"/>
    </source>
</evidence>
<dbReference type="PRINTS" id="PR01736">
    <property type="entry name" value="PHPHTRNFRASE"/>
</dbReference>
<feature type="domain" description="PEP-utilising enzyme mobile" evidence="9">
    <location>
        <begin position="150"/>
        <end position="212"/>
    </location>
</feature>
<feature type="domain" description="PEP-utilising enzyme C-terminal" evidence="10">
    <location>
        <begin position="244"/>
        <end position="521"/>
    </location>
</feature>
<keyword evidence="4" id="KW-0808">Transferase</keyword>
<dbReference type="GO" id="GO:0016301">
    <property type="term" value="F:kinase activity"/>
    <property type="evidence" value="ECO:0007669"/>
    <property type="project" value="UniProtKB-KW"/>
</dbReference>
<evidence type="ECO:0000256" key="3">
    <source>
        <dbReference type="ARBA" id="ARBA00016544"/>
    </source>
</evidence>
<accession>A0A8J3KI69</accession>
<dbReference type="Gene3D" id="1.10.274.10">
    <property type="entry name" value="PtsI, HPr-binding domain"/>
    <property type="match status" value="1"/>
</dbReference>
<dbReference type="InterPro" id="IPR008731">
    <property type="entry name" value="PTS_EIN"/>
</dbReference>
<evidence type="ECO:0000313" key="13">
    <source>
        <dbReference type="Proteomes" id="UP000659904"/>
    </source>
</evidence>
<gene>
    <name evidence="12" type="ORF">Cci01nite_54360</name>
</gene>
<evidence type="ECO:0000259" key="10">
    <source>
        <dbReference type="Pfam" id="PF02896"/>
    </source>
</evidence>
<evidence type="ECO:0000259" key="11">
    <source>
        <dbReference type="Pfam" id="PF05524"/>
    </source>
</evidence>
<reference evidence="12 13" key="1">
    <citation type="submission" date="2021-01" db="EMBL/GenBank/DDBJ databases">
        <title>Whole genome shotgun sequence of Catellatospora citrea NBRC 14495.</title>
        <authorList>
            <person name="Komaki H."/>
            <person name="Tamura T."/>
        </authorList>
    </citation>
    <scope>NUCLEOTIDE SEQUENCE [LARGE SCALE GENOMIC DNA]</scope>
    <source>
        <strain evidence="12 13">NBRC 14495</strain>
    </source>
</reference>
<dbReference type="SUPFAM" id="SSF51621">
    <property type="entry name" value="Phosphoenolpyruvate/pyruvate domain"/>
    <property type="match status" value="1"/>
</dbReference>
<evidence type="ECO:0000259" key="9">
    <source>
        <dbReference type="Pfam" id="PF00391"/>
    </source>
</evidence>
<comment type="similarity">
    <text evidence="2">Belongs to the PEP-utilizing enzyme family.</text>
</comment>
<evidence type="ECO:0000313" key="12">
    <source>
        <dbReference type="EMBL" id="GIG00343.1"/>
    </source>
</evidence>
<evidence type="ECO:0000256" key="8">
    <source>
        <dbReference type="ARBA" id="ARBA00033235"/>
    </source>
</evidence>
<dbReference type="InterPro" id="IPR008279">
    <property type="entry name" value="PEP-util_enz_mobile_dom"/>
</dbReference>
<evidence type="ECO:0000256" key="7">
    <source>
        <dbReference type="ARBA" id="ARBA00022842"/>
    </source>
</evidence>
<dbReference type="PANTHER" id="PTHR46244:SF3">
    <property type="entry name" value="PHOSPHOENOLPYRUVATE-PROTEIN PHOSPHOTRANSFERASE"/>
    <property type="match status" value="1"/>
</dbReference>
<dbReference type="SUPFAM" id="SSF47831">
    <property type="entry name" value="Enzyme I of the PEP:sugar phosphotransferase system HPr-binding (sub)domain"/>
    <property type="match status" value="1"/>
</dbReference>
<dbReference type="Pfam" id="PF02896">
    <property type="entry name" value="PEP-utilizers_C"/>
    <property type="match status" value="1"/>
</dbReference>
<dbReference type="GO" id="GO:0009401">
    <property type="term" value="P:phosphoenolpyruvate-dependent sugar phosphotransferase system"/>
    <property type="evidence" value="ECO:0007669"/>
    <property type="project" value="InterPro"/>
</dbReference>
<dbReference type="EMBL" id="BONH01000028">
    <property type="protein sequence ID" value="GIG00343.1"/>
    <property type="molecule type" value="Genomic_DNA"/>
</dbReference>
<evidence type="ECO:0000256" key="2">
    <source>
        <dbReference type="ARBA" id="ARBA00007837"/>
    </source>
</evidence>
<dbReference type="Pfam" id="PF00391">
    <property type="entry name" value="PEP-utilizers"/>
    <property type="match status" value="1"/>
</dbReference>
<dbReference type="Gene3D" id="3.50.30.10">
    <property type="entry name" value="Phosphohistidine domain"/>
    <property type="match status" value="1"/>
</dbReference>
<organism evidence="12 13">
    <name type="scientific">Catellatospora citrea</name>
    <dbReference type="NCBI Taxonomy" id="53366"/>
    <lineage>
        <taxon>Bacteria</taxon>
        <taxon>Bacillati</taxon>
        <taxon>Actinomycetota</taxon>
        <taxon>Actinomycetes</taxon>
        <taxon>Micromonosporales</taxon>
        <taxon>Micromonosporaceae</taxon>
        <taxon>Catellatospora</taxon>
    </lineage>
</organism>
<evidence type="ECO:0000256" key="4">
    <source>
        <dbReference type="ARBA" id="ARBA00022679"/>
    </source>
</evidence>
<dbReference type="SUPFAM" id="SSF52009">
    <property type="entry name" value="Phosphohistidine domain"/>
    <property type="match status" value="1"/>
</dbReference>
<keyword evidence="7" id="KW-0460">Magnesium</keyword>
<dbReference type="Gene3D" id="3.20.20.60">
    <property type="entry name" value="Phosphoenolpyruvate-binding domains"/>
    <property type="match status" value="1"/>
</dbReference>
<keyword evidence="5" id="KW-0479">Metal-binding</keyword>
<dbReference type="PANTHER" id="PTHR46244">
    <property type="entry name" value="PHOSPHOENOLPYRUVATE-PROTEIN PHOSPHOTRANSFERASE"/>
    <property type="match status" value="1"/>
</dbReference>
<dbReference type="InterPro" id="IPR015813">
    <property type="entry name" value="Pyrv/PenolPyrv_kinase-like_dom"/>
</dbReference>
<dbReference type="InterPro" id="IPR000121">
    <property type="entry name" value="PEP_util_C"/>
</dbReference>